<feature type="transmembrane region" description="Helical" evidence="8">
    <location>
        <begin position="65"/>
        <end position="85"/>
    </location>
</feature>
<dbReference type="NCBIfam" id="TIGR03426">
    <property type="entry name" value="shape_MreD"/>
    <property type="match status" value="1"/>
</dbReference>
<name>A0ABR8PR55_9CLOT</name>
<keyword evidence="3" id="KW-1003">Cell membrane</keyword>
<evidence type="ECO:0000256" key="4">
    <source>
        <dbReference type="ARBA" id="ARBA00022692"/>
    </source>
</evidence>
<protein>
    <submittedName>
        <fullName evidence="9">Rod shape-determining protein MreD</fullName>
    </submittedName>
</protein>
<evidence type="ECO:0000256" key="5">
    <source>
        <dbReference type="ARBA" id="ARBA00022960"/>
    </source>
</evidence>
<dbReference type="InterPro" id="IPR007227">
    <property type="entry name" value="Cell_shape_determining_MreD"/>
</dbReference>
<evidence type="ECO:0000256" key="3">
    <source>
        <dbReference type="ARBA" id="ARBA00022475"/>
    </source>
</evidence>
<feature type="transmembrane region" description="Helical" evidence="8">
    <location>
        <begin position="133"/>
        <end position="152"/>
    </location>
</feature>
<dbReference type="EMBL" id="JACSRA010000005">
    <property type="protein sequence ID" value="MBD7910656.1"/>
    <property type="molecule type" value="Genomic_DNA"/>
</dbReference>
<keyword evidence="4 8" id="KW-0812">Transmembrane</keyword>
<feature type="transmembrane region" description="Helical" evidence="8">
    <location>
        <begin position="97"/>
        <end position="121"/>
    </location>
</feature>
<dbReference type="PIRSF" id="PIRSF037497">
    <property type="entry name" value="MreD_Clostridium/Treponema_prd"/>
    <property type="match status" value="1"/>
</dbReference>
<evidence type="ECO:0000313" key="9">
    <source>
        <dbReference type="EMBL" id="MBD7910656.1"/>
    </source>
</evidence>
<sequence length="163" mass="18710">MKKRVVLIIVACILLILDNTLAPFIAVKGAWPSLLFIFSVSYSIINGKKEAVIIGVISGLLQDVFFYNMFGVNALINMFCCYLAGFIGEGIWRDRKLVPIITIFVGTILKYLGIFIIFYALNIHIDLFRGVSTALYNSIIMLFVYKTILRFFDREDMRKAWRF</sequence>
<evidence type="ECO:0000256" key="2">
    <source>
        <dbReference type="ARBA" id="ARBA00007776"/>
    </source>
</evidence>
<evidence type="ECO:0000256" key="6">
    <source>
        <dbReference type="ARBA" id="ARBA00022989"/>
    </source>
</evidence>
<accession>A0ABR8PR55</accession>
<evidence type="ECO:0000256" key="8">
    <source>
        <dbReference type="SAM" id="Phobius"/>
    </source>
</evidence>
<dbReference type="RefSeq" id="WP_143315649.1">
    <property type="nucleotide sequence ID" value="NZ_JACSRA010000005.1"/>
</dbReference>
<organism evidence="9 10">
    <name type="scientific">Clostridium cibarium</name>
    <dbReference type="NCBI Taxonomy" id="2762247"/>
    <lineage>
        <taxon>Bacteria</taxon>
        <taxon>Bacillati</taxon>
        <taxon>Bacillota</taxon>
        <taxon>Clostridia</taxon>
        <taxon>Eubacteriales</taxon>
        <taxon>Clostridiaceae</taxon>
        <taxon>Clostridium</taxon>
    </lineage>
</organism>
<keyword evidence="10" id="KW-1185">Reference proteome</keyword>
<dbReference type="Proteomes" id="UP000627781">
    <property type="component" value="Unassembled WGS sequence"/>
</dbReference>
<comment type="similarity">
    <text evidence="2">Belongs to the MreD family.</text>
</comment>
<proteinExistence type="inferred from homology"/>
<keyword evidence="6 8" id="KW-1133">Transmembrane helix</keyword>
<reference evidence="9 10" key="1">
    <citation type="submission" date="2020-08" db="EMBL/GenBank/DDBJ databases">
        <title>A Genomic Blueprint of the Chicken Gut Microbiome.</title>
        <authorList>
            <person name="Gilroy R."/>
            <person name="Ravi A."/>
            <person name="Getino M."/>
            <person name="Pursley I."/>
            <person name="Horton D.L."/>
            <person name="Alikhan N.-F."/>
            <person name="Baker D."/>
            <person name="Gharbi K."/>
            <person name="Hall N."/>
            <person name="Watson M."/>
            <person name="Adriaenssens E.M."/>
            <person name="Foster-Nyarko E."/>
            <person name="Jarju S."/>
            <person name="Secka A."/>
            <person name="Antonio M."/>
            <person name="Oren A."/>
            <person name="Chaudhuri R."/>
            <person name="La Ragione R.M."/>
            <person name="Hildebrand F."/>
            <person name="Pallen M.J."/>
        </authorList>
    </citation>
    <scope>NUCLEOTIDE SEQUENCE [LARGE SCALE GENOMIC DNA]</scope>
    <source>
        <strain evidence="9 10">Sa3CVN1</strain>
    </source>
</reference>
<comment type="caution">
    <text evidence="9">The sequence shown here is derived from an EMBL/GenBank/DDBJ whole genome shotgun (WGS) entry which is preliminary data.</text>
</comment>
<evidence type="ECO:0000256" key="1">
    <source>
        <dbReference type="ARBA" id="ARBA00004651"/>
    </source>
</evidence>
<comment type="subcellular location">
    <subcellularLocation>
        <location evidence="1">Cell membrane</location>
        <topology evidence="1">Multi-pass membrane protein</topology>
    </subcellularLocation>
</comment>
<dbReference type="Pfam" id="PF04093">
    <property type="entry name" value="MreD"/>
    <property type="match status" value="1"/>
</dbReference>
<evidence type="ECO:0000313" key="10">
    <source>
        <dbReference type="Proteomes" id="UP000627781"/>
    </source>
</evidence>
<evidence type="ECO:0000256" key="7">
    <source>
        <dbReference type="ARBA" id="ARBA00023136"/>
    </source>
</evidence>
<keyword evidence="7 8" id="KW-0472">Membrane</keyword>
<dbReference type="InterPro" id="IPR017225">
    <property type="entry name" value="Cell_shape_determin_MreD_prd"/>
</dbReference>
<keyword evidence="5" id="KW-0133">Cell shape</keyword>
<gene>
    <name evidence="9" type="primary">mreD</name>
    <name evidence="9" type="ORF">H9661_04710</name>
</gene>